<dbReference type="InterPro" id="IPR017850">
    <property type="entry name" value="Alkaline_phosphatase_core_sf"/>
</dbReference>
<evidence type="ECO:0000313" key="5">
    <source>
        <dbReference type="Proteomes" id="UP000649799"/>
    </source>
</evidence>
<comment type="caution">
    <text evidence="4">The sequence shown here is derived from an EMBL/GenBank/DDBJ whole genome shotgun (WGS) entry which is preliminary data.</text>
</comment>
<evidence type="ECO:0000256" key="1">
    <source>
        <dbReference type="ARBA" id="ARBA00022723"/>
    </source>
</evidence>
<name>A0ABX0H7V8_9BACT</name>
<organism evidence="4 5">
    <name type="scientific">Cyclobacterium plantarum</name>
    <dbReference type="NCBI Taxonomy" id="2716263"/>
    <lineage>
        <taxon>Bacteria</taxon>
        <taxon>Pseudomonadati</taxon>
        <taxon>Bacteroidota</taxon>
        <taxon>Cytophagia</taxon>
        <taxon>Cytophagales</taxon>
        <taxon>Cyclobacteriaceae</taxon>
        <taxon>Cyclobacterium</taxon>
    </lineage>
</organism>
<dbReference type="PANTHER" id="PTHR45953:SF1">
    <property type="entry name" value="IDURONATE 2-SULFATASE"/>
    <property type="match status" value="1"/>
</dbReference>
<dbReference type="RefSeq" id="WP_222851933.1">
    <property type="nucleotide sequence ID" value="NZ_JAANYN010000002.1"/>
</dbReference>
<feature type="domain" description="Sulfatase N-terminal" evidence="3">
    <location>
        <begin position="66"/>
        <end position="180"/>
    </location>
</feature>
<protein>
    <submittedName>
        <fullName evidence="4">Sulfatase-like hydrolase/transferase</fullName>
    </submittedName>
</protein>
<dbReference type="InterPro" id="IPR000917">
    <property type="entry name" value="Sulfatase_N"/>
</dbReference>
<evidence type="ECO:0000313" key="4">
    <source>
        <dbReference type="EMBL" id="NHE56561.1"/>
    </source>
</evidence>
<keyword evidence="2" id="KW-0378">Hydrolase</keyword>
<dbReference type="EMBL" id="JAANYN010000002">
    <property type="protein sequence ID" value="NHE56561.1"/>
    <property type="molecule type" value="Genomic_DNA"/>
</dbReference>
<dbReference type="PANTHER" id="PTHR45953">
    <property type="entry name" value="IDURONATE 2-SULFATASE"/>
    <property type="match status" value="1"/>
</dbReference>
<reference evidence="4 5" key="1">
    <citation type="submission" date="2020-03" db="EMBL/GenBank/DDBJ databases">
        <title>Cyclobacterium plantarum sp. nov., a marine bacterium isolated from a coastal-marine wetland.</title>
        <authorList>
            <person name="Sanchez-Porro C."/>
            <person name="Ventosa A."/>
            <person name="Amoozegar M."/>
        </authorList>
    </citation>
    <scope>NUCLEOTIDE SEQUENCE [LARGE SCALE GENOMIC DNA]</scope>
    <source>
        <strain evidence="4 5">GBPx2</strain>
    </source>
</reference>
<dbReference type="Pfam" id="PF00884">
    <property type="entry name" value="Sulfatase"/>
    <property type="match status" value="1"/>
</dbReference>
<accession>A0ABX0H7V8</accession>
<evidence type="ECO:0000259" key="3">
    <source>
        <dbReference type="Pfam" id="PF00884"/>
    </source>
</evidence>
<evidence type="ECO:0000256" key="2">
    <source>
        <dbReference type="ARBA" id="ARBA00022801"/>
    </source>
</evidence>
<dbReference type="Gene3D" id="3.40.720.10">
    <property type="entry name" value="Alkaline Phosphatase, subunit A"/>
    <property type="match status" value="1"/>
</dbReference>
<keyword evidence="5" id="KW-1185">Reference proteome</keyword>
<keyword evidence="1" id="KW-0479">Metal-binding</keyword>
<proteinExistence type="predicted"/>
<gene>
    <name evidence="4" type="ORF">G9Q97_07015</name>
</gene>
<sequence>MHRFIRRILNLTPSARHLAARANAIEGVEASLSGSRYFIGILMTIGVLFSCSPNERQAEEGKQKYNVLFISVDDLRTELNCYGASHIKSPNIDRLAAEGVRFTEAHVQQAICMASRASILSGIRPEKQGIYTGESVADLMPDVLTMNMFFKENGYNIAAAGKIYHHGIDHEKQFGTDYMIPKKSWTGRGYVTKEAINQISLNTTHHRGPAYERAIPFIRMVLIPLMQ</sequence>
<dbReference type="SUPFAM" id="SSF53649">
    <property type="entry name" value="Alkaline phosphatase-like"/>
    <property type="match status" value="1"/>
</dbReference>
<dbReference type="Proteomes" id="UP000649799">
    <property type="component" value="Unassembled WGS sequence"/>
</dbReference>